<keyword evidence="2" id="KW-0547">Nucleotide-binding</keyword>
<protein>
    <submittedName>
        <fullName evidence="2">ATP-binding protein</fullName>
    </submittedName>
</protein>
<sequence length="124" mass="13747">MQPFKVCKTHSKKVPETLIRTATGGCPAAMLGYRAIYFSMNRFVEVLTAARLSGSYIKLLNQLSKTPLWIFDDFGLQPLTHDMRMTLLQILEDRYANGSPNIASQLPVLPASATTSNYSFAISS</sequence>
<keyword evidence="2" id="KW-0067">ATP-binding</keyword>
<evidence type="ECO:0000313" key="3">
    <source>
        <dbReference type="Proteomes" id="UP001199816"/>
    </source>
</evidence>
<dbReference type="Gene3D" id="3.40.50.300">
    <property type="entry name" value="P-loop containing nucleotide triphosphate hydrolases"/>
    <property type="match status" value="1"/>
</dbReference>
<dbReference type="GO" id="GO:0005524">
    <property type="term" value="F:ATP binding"/>
    <property type="evidence" value="ECO:0007669"/>
    <property type="project" value="UniProtKB-KW"/>
</dbReference>
<dbReference type="Pfam" id="PF01695">
    <property type="entry name" value="IstB_IS21"/>
    <property type="match status" value="1"/>
</dbReference>
<organism evidence="2 3">
    <name type="scientific">Niabella pedocola</name>
    <dbReference type="NCBI Taxonomy" id="1752077"/>
    <lineage>
        <taxon>Bacteria</taxon>
        <taxon>Pseudomonadati</taxon>
        <taxon>Bacteroidota</taxon>
        <taxon>Chitinophagia</taxon>
        <taxon>Chitinophagales</taxon>
        <taxon>Chitinophagaceae</taxon>
        <taxon>Niabella</taxon>
    </lineage>
</organism>
<feature type="domain" description="IstB-like ATP-binding" evidence="1">
    <location>
        <begin position="26"/>
        <end position="108"/>
    </location>
</feature>
<keyword evidence="3" id="KW-1185">Reference proteome</keyword>
<proteinExistence type="predicted"/>
<reference evidence="2 3" key="1">
    <citation type="submission" date="2021-11" db="EMBL/GenBank/DDBJ databases">
        <title>Genomic of Niabella pedocola.</title>
        <authorList>
            <person name="Wu T."/>
        </authorList>
    </citation>
    <scope>NUCLEOTIDE SEQUENCE [LARGE SCALE GENOMIC DNA]</scope>
    <source>
        <strain evidence="2 3">JCM 31011</strain>
    </source>
</reference>
<evidence type="ECO:0000313" key="2">
    <source>
        <dbReference type="EMBL" id="MCD2425502.1"/>
    </source>
</evidence>
<gene>
    <name evidence="2" type="ORF">LQ567_22145</name>
</gene>
<accession>A0ABS8PWP6</accession>
<dbReference type="InterPro" id="IPR027417">
    <property type="entry name" value="P-loop_NTPase"/>
</dbReference>
<dbReference type="RefSeq" id="WP_231008014.1">
    <property type="nucleotide sequence ID" value="NZ_JAJNEC010000007.1"/>
</dbReference>
<dbReference type="EMBL" id="JAJNEC010000007">
    <property type="protein sequence ID" value="MCD2425502.1"/>
    <property type="molecule type" value="Genomic_DNA"/>
</dbReference>
<name>A0ABS8PWP6_9BACT</name>
<evidence type="ECO:0000259" key="1">
    <source>
        <dbReference type="Pfam" id="PF01695"/>
    </source>
</evidence>
<dbReference type="Proteomes" id="UP001199816">
    <property type="component" value="Unassembled WGS sequence"/>
</dbReference>
<dbReference type="InterPro" id="IPR002611">
    <property type="entry name" value="IstB_ATP-bd"/>
</dbReference>
<comment type="caution">
    <text evidence="2">The sequence shown here is derived from an EMBL/GenBank/DDBJ whole genome shotgun (WGS) entry which is preliminary data.</text>
</comment>